<evidence type="ECO:0000313" key="13">
    <source>
        <dbReference type="Proteomes" id="UP000198806"/>
    </source>
</evidence>
<dbReference type="FunFam" id="3.40.50.300:FF:000287">
    <property type="entry name" value="Multidrug ABC transporter ATP-binding protein"/>
    <property type="match status" value="1"/>
</dbReference>
<gene>
    <name evidence="12" type="ORF">SAMN04489757_12240</name>
</gene>
<dbReference type="InterPro" id="IPR003439">
    <property type="entry name" value="ABC_transporter-like_ATP-bd"/>
</dbReference>
<dbReference type="OrthoDB" id="9762778at2"/>
<dbReference type="AlphaFoldDB" id="A0A1I5GTR6"/>
<reference evidence="12 13" key="1">
    <citation type="submission" date="2016-10" db="EMBL/GenBank/DDBJ databases">
        <authorList>
            <person name="de Groot N.N."/>
        </authorList>
    </citation>
    <scope>NUCLEOTIDE SEQUENCE [LARGE SCALE GENOMIC DNA]</scope>
    <source>
        <strain evidence="12 13">DSM 1283</strain>
    </source>
</reference>
<evidence type="ECO:0000256" key="2">
    <source>
        <dbReference type="ARBA" id="ARBA00022448"/>
    </source>
</evidence>
<dbReference type="PROSITE" id="PS50893">
    <property type="entry name" value="ABC_TRANSPORTER_2"/>
    <property type="match status" value="1"/>
</dbReference>
<evidence type="ECO:0000313" key="12">
    <source>
        <dbReference type="EMBL" id="SFO39283.1"/>
    </source>
</evidence>
<dbReference type="FunFam" id="1.20.1560.10:FF:000011">
    <property type="entry name" value="Multidrug ABC transporter ATP-binding protein"/>
    <property type="match status" value="1"/>
</dbReference>
<keyword evidence="13" id="KW-1185">Reference proteome</keyword>
<keyword evidence="2" id="KW-0813">Transport</keyword>
<organism evidence="12 13">
    <name type="scientific">Anaerocolumna aminovalerica</name>
    <dbReference type="NCBI Taxonomy" id="1527"/>
    <lineage>
        <taxon>Bacteria</taxon>
        <taxon>Bacillati</taxon>
        <taxon>Bacillota</taxon>
        <taxon>Clostridia</taxon>
        <taxon>Lachnospirales</taxon>
        <taxon>Lachnospiraceae</taxon>
        <taxon>Anaerocolumna</taxon>
    </lineage>
</organism>
<dbReference type="InterPro" id="IPR011527">
    <property type="entry name" value="ABC1_TM_dom"/>
</dbReference>
<accession>A0A1I5GTR6</accession>
<dbReference type="GO" id="GO:0015421">
    <property type="term" value="F:ABC-type oligopeptide transporter activity"/>
    <property type="evidence" value="ECO:0007669"/>
    <property type="project" value="TreeGrafter"/>
</dbReference>
<dbReference type="CDD" id="cd18547">
    <property type="entry name" value="ABC_6TM_Tm288_like"/>
    <property type="match status" value="1"/>
</dbReference>
<feature type="transmembrane region" description="Helical" evidence="9">
    <location>
        <begin position="20"/>
        <end position="42"/>
    </location>
</feature>
<dbReference type="GO" id="GO:0005886">
    <property type="term" value="C:plasma membrane"/>
    <property type="evidence" value="ECO:0007669"/>
    <property type="project" value="UniProtKB-SubCell"/>
</dbReference>
<evidence type="ECO:0000256" key="7">
    <source>
        <dbReference type="ARBA" id="ARBA00022989"/>
    </source>
</evidence>
<evidence type="ECO:0000256" key="4">
    <source>
        <dbReference type="ARBA" id="ARBA00022692"/>
    </source>
</evidence>
<evidence type="ECO:0000256" key="1">
    <source>
        <dbReference type="ARBA" id="ARBA00004651"/>
    </source>
</evidence>
<dbReference type="GO" id="GO:0016887">
    <property type="term" value="F:ATP hydrolysis activity"/>
    <property type="evidence" value="ECO:0007669"/>
    <property type="project" value="InterPro"/>
</dbReference>
<feature type="domain" description="ABC transporter" evidence="10">
    <location>
        <begin position="339"/>
        <end position="573"/>
    </location>
</feature>
<dbReference type="CDD" id="cd03254">
    <property type="entry name" value="ABCC_Glucan_exporter_like"/>
    <property type="match status" value="1"/>
</dbReference>
<feature type="transmembrane region" description="Helical" evidence="9">
    <location>
        <begin position="62"/>
        <end position="83"/>
    </location>
</feature>
<evidence type="ECO:0000256" key="3">
    <source>
        <dbReference type="ARBA" id="ARBA00022475"/>
    </source>
</evidence>
<dbReference type="InterPro" id="IPR027417">
    <property type="entry name" value="P-loop_NTPase"/>
</dbReference>
<dbReference type="SUPFAM" id="SSF52540">
    <property type="entry name" value="P-loop containing nucleoside triphosphate hydrolases"/>
    <property type="match status" value="1"/>
</dbReference>
<dbReference type="Gene3D" id="1.20.1560.10">
    <property type="entry name" value="ABC transporter type 1, transmembrane domain"/>
    <property type="match status" value="1"/>
</dbReference>
<dbReference type="Pfam" id="PF00005">
    <property type="entry name" value="ABC_tran"/>
    <property type="match status" value="1"/>
</dbReference>
<dbReference type="PANTHER" id="PTHR43394:SF1">
    <property type="entry name" value="ATP-BINDING CASSETTE SUB-FAMILY B MEMBER 10, MITOCHONDRIAL"/>
    <property type="match status" value="1"/>
</dbReference>
<feature type="transmembrane region" description="Helical" evidence="9">
    <location>
        <begin position="137"/>
        <end position="158"/>
    </location>
</feature>
<feature type="transmembrane region" description="Helical" evidence="9">
    <location>
        <begin position="164"/>
        <end position="181"/>
    </location>
</feature>
<evidence type="ECO:0000259" key="11">
    <source>
        <dbReference type="PROSITE" id="PS50929"/>
    </source>
</evidence>
<dbReference type="SMART" id="SM00382">
    <property type="entry name" value="AAA"/>
    <property type="match status" value="1"/>
</dbReference>
<dbReference type="InterPro" id="IPR036640">
    <property type="entry name" value="ABC1_TM_sf"/>
</dbReference>
<dbReference type="PANTHER" id="PTHR43394">
    <property type="entry name" value="ATP-DEPENDENT PERMEASE MDL1, MITOCHONDRIAL"/>
    <property type="match status" value="1"/>
</dbReference>
<dbReference type="EMBL" id="FOWD01000022">
    <property type="protein sequence ID" value="SFO39283.1"/>
    <property type="molecule type" value="Genomic_DNA"/>
</dbReference>
<dbReference type="PROSITE" id="PS00211">
    <property type="entry name" value="ABC_TRANSPORTER_1"/>
    <property type="match status" value="1"/>
</dbReference>
<dbReference type="STRING" id="1527.SAMN04489757_12240"/>
<evidence type="ECO:0000256" key="5">
    <source>
        <dbReference type="ARBA" id="ARBA00022741"/>
    </source>
</evidence>
<dbReference type="Proteomes" id="UP000198806">
    <property type="component" value="Unassembled WGS sequence"/>
</dbReference>
<dbReference type="PROSITE" id="PS50929">
    <property type="entry name" value="ABC_TM1F"/>
    <property type="match status" value="1"/>
</dbReference>
<proteinExistence type="predicted"/>
<keyword evidence="6 12" id="KW-0067">ATP-binding</keyword>
<dbReference type="Pfam" id="PF00664">
    <property type="entry name" value="ABC_membrane"/>
    <property type="match status" value="1"/>
</dbReference>
<evidence type="ECO:0000256" key="8">
    <source>
        <dbReference type="ARBA" id="ARBA00023136"/>
    </source>
</evidence>
<dbReference type="InterPro" id="IPR003593">
    <property type="entry name" value="AAA+_ATPase"/>
</dbReference>
<dbReference type="RefSeq" id="WP_091687265.1">
    <property type="nucleotide sequence ID" value="NZ_BAABFM010000004.1"/>
</dbReference>
<evidence type="ECO:0000256" key="6">
    <source>
        <dbReference type="ARBA" id="ARBA00022840"/>
    </source>
</evidence>
<evidence type="ECO:0000256" key="9">
    <source>
        <dbReference type="SAM" id="Phobius"/>
    </source>
</evidence>
<keyword evidence="5" id="KW-0547">Nucleotide-binding</keyword>
<dbReference type="GO" id="GO:0005524">
    <property type="term" value="F:ATP binding"/>
    <property type="evidence" value="ECO:0007669"/>
    <property type="project" value="UniProtKB-KW"/>
</dbReference>
<sequence>MSKDTLTRISKYISKYKCYVYSSFIAAILSVVSSLIGPMLIGKSIDYMTGIGAVDFGALFRILIILAIVYAIGNLFVWLLTYLANRVSYQIVNDMRHQLIDKINTLPLKFYDNNAHGDTISCFINDMDAISDGMLQVISILLTGIVTIIGSVAFMLYISPIMTVVVLISAPASFLMARFITKRSQQMFKTQAKSLGKLNGYIEEIIDGQKVVKAFNYEERSYKEFEKINNILYSSGVKSQFYGSLSGPTTRLVNNITYIAIGVIGSILAISGKLSVGDISSFLIYSSLFAKPFNEITGVFTQIQSAAASAQRIFYILDLQSEKPDDKESISIKNSQGEIDFKNVNFSYTTDHPLITDFNLNVAPGTRIAIVGQTGSGKTTLVNLLMRFYDVDSGSISVDGIDIRDIARDDLRCSFGMVLQDTWLFSGSIRDNIAYSKPDATDEEIIAAAKSADAHGFIKCLPKGYSTLISDAGENLSQGQKQLLTIARVMLVDPPMLILDEATSNIDTRTEIHIQKAFLKMIEGRTSFVIAHRLSTIREADLILVLDNGNIVESGTHTQLLNNGSYYKKLYNSQFAPV</sequence>
<keyword evidence="3" id="KW-1003">Cell membrane</keyword>
<name>A0A1I5GTR6_9FIRM</name>
<protein>
    <submittedName>
        <fullName evidence="12">ATP-binding cassette, subfamily B</fullName>
    </submittedName>
</protein>
<keyword evidence="8 9" id="KW-0472">Membrane</keyword>
<evidence type="ECO:0000259" key="10">
    <source>
        <dbReference type="PROSITE" id="PS50893"/>
    </source>
</evidence>
<dbReference type="InterPro" id="IPR017871">
    <property type="entry name" value="ABC_transporter-like_CS"/>
</dbReference>
<dbReference type="InterPro" id="IPR039421">
    <property type="entry name" value="Type_1_exporter"/>
</dbReference>
<dbReference type="SUPFAM" id="SSF90123">
    <property type="entry name" value="ABC transporter transmembrane region"/>
    <property type="match status" value="1"/>
</dbReference>
<keyword evidence="4 9" id="KW-0812">Transmembrane</keyword>
<dbReference type="Gene3D" id="3.40.50.300">
    <property type="entry name" value="P-loop containing nucleotide triphosphate hydrolases"/>
    <property type="match status" value="1"/>
</dbReference>
<keyword evidence="7 9" id="KW-1133">Transmembrane helix</keyword>
<feature type="domain" description="ABC transmembrane type-1" evidence="11">
    <location>
        <begin position="23"/>
        <end position="305"/>
    </location>
</feature>
<comment type="subcellular location">
    <subcellularLocation>
        <location evidence="1">Cell membrane</location>
        <topology evidence="1">Multi-pass membrane protein</topology>
    </subcellularLocation>
</comment>